<evidence type="ECO:0000313" key="2">
    <source>
        <dbReference type="EMBL" id="MBB4102099.1"/>
    </source>
</evidence>
<dbReference type="Pfam" id="PF04314">
    <property type="entry name" value="PCuAC"/>
    <property type="match status" value="1"/>
</dbReference>
<organism evidence="2 3">
    <name type="scientific">Allorhizobium borbori</name>
    <dbReference type="NCBI Taxonomy" id="485907"/>
    <lineage>
        <taxon>Bacteria</taxon>
        <taxon>Pseudomonadati</taxon>
        <taxon>Pseudomonadota</taxon>
        <taxon>Alphaproteobacteria</taxon>
        <taxon>Hyphomicrobiales</taxon>
        <taxon>Rhizobiaceae</taxon>
        <taxon>Rhizobium/Agrobacterium group</taxon>
        <taxon>Allorhizobium</taxon>
    </lineage>
</organism>
<dbReference type="RefSeq" id="WP_183789303.1">
    <property type="nucleotide sequence ID" value="NZ_JACIDU010000002.1"/>
</dbReference>
<feature type="chain" id="PRO_5031249652" description="Copper chaperone PCu(A)C" evidence="1">
    <location>
        <begin position="25"/>
        <end position="165"/>
    </location>
</feature>
<keyword evidence="3" id="KW-1185">Reference proteome</keyword>
<dbReference type="PANTHER" id="PTHR36302">
    <property type="entry name" value="BLR7088 PROTEIN"/>
    <property type="match status" value="1"/>
</dbReference>
<dbReference type="AlphaFoldDB" id="A0A7W6P0V4"/>
<evidence type="ECO:0000256" key="1">
    <source>
        <dbReference type="SAM" id="SignalP"/>
    </source>
</evidence>
<accession>A0A7W6P0V4</accession>
<evidence type="ECO:0008006" key="4">
    <source>
        <dbReference type="Google" id="ProtNLM"/>
    </source>
</evidence>
<evidence type="ECO:0000313" key="3">
    <source>
        <dbReference type="Proteomes" id="UP000584824"/>
    </source>
</evidence>
<dbReference type="EMBL" id="JACIDU010000002">
    <property type="protein sequence ID" value="MBB4102099.1"/>
    <property type="molecule type" value="Genomic_DNA"/>
</dbReference>
<dbReference type="InterPro" id="IPR007410">
    <property type="entry name" value="LpqE-like"/>
</dbReference>
<comment type="caution">
    <text evidence="2">The sequence shown here is derived from an EMBL/GenBank/DDBJ whole genome shotgun (WGS) entry which is preliminary data.</text>
</comment>
<gene>
    <name evidence="2" type="ORF">GGQ66_000627</name>
</gene>
<dbReference type="SUPFAM" id="SSF110087">
    <property type="entry name" value="DR1885-like metal-binding protein"/>
    <property type="match status" value="1"/>
</dbReference>
<dbReference type="Gene3D" id="2.60.40.1890">
    <property type="entry name" value="PCu(A)C copper chaperone"/>
    <property type="match status" value="1"/>
</dbReference>
<sequence>MNRFLKQSLAAALITAAGISAALAHGFTVGELKIGHPWAKPTVAGATVGGGYLKVTNEGKTDDRLVSVTTDRAPMAQLHEMKIENDVMKMREVEGGIAIPAGQTVELKPGGLHVMFMNLPQPFVEGEKIKAKLTFEKAGPVEVEFVVQKPKADDAMGDHSEHAKP</sequence>
<proteinExistence type="predicted"/>
<dbReference type="InterPro" id="IPR036182">
    <property type="entry name" value="PCuAC_sf"/>
</dbReference>
<dbReference type="PANTHER" id="PTHR36302:SF1">
    <property type="entry name" value="COPPER CHAPERONE PCU(A)C"/>
    <property type="match status" value="1"/>
</dbReference>
<protein>
    <recommendedName>
        <fullName evidence="4">Copper chaperone PCu(A)C</fullName>
    </recommendedName>
</protein>
<keyword evidence="1" id="KW-0732">Signal</keyword>
<reference evidence="2 3" key="1">
    <citation type="submission" date="2020-08" db="EMBL/GenBank/DDBJ databases">
        <title>Genomic Encyclopedia of Type Strains, Phase IV (KMG-IV): sequencing the most valuable type-strain genomes for metagenomic binning, comparative biology and taxonomic classification.</title>
        <authorList>
            <person name="Goeker M."/>
        </authorList>
    </citation>
    <scope>NUCLEOTIDE SEQUENCE [LARGE SCALE GENOMIC DNA]</scope>
    <source>
        <strain evidence="2 3">DSM 26385</strain>
    </source>
</reference>
<dbReference type="InterPro" id="IPR058248">
    <property type="entry name" value="Lxx211020-like"/>
</dbReference>
<name>A0A7W6P0V4_9HYPH</name>
<dbReference type="Proteomes" id="UP000584824">
    <property type="component" value="Unassembled WGS sequence"/>
</dbReference>
<feature type="signal peptide" evidence="1">
    <location>
        <begin position="1"/>
        <end position="24"/>
    </location>
</feature>